<evidence type="ECO:0000256" key="4">
    <source>
        <dbReference type="ARBA" id="ARBA00022679"/>
    </source>
</evidence>
<evidence type="ECO:0000256" key="8">
    <source>
        <dbReference type="ARBA" id="ARBA00048596"/>
    </source>
</evidence>
<dbReference type="Gene3D" id="3.30.420.40">
    <property type="match status" value="2"/>
</dbReference>
<dbReference type="GO" id="GO:0006083">
    <property type="term" value="P:acetate metabolic process"/>
    <property type="evidence" value="ECO:0007669"/>
    <property type="project" value="TreeGrafter"/>
</dbReference>
<evidence type="ECO:0000313" key="11">
    <source>
        <dbReference type="EMBL" id="VYU11355.1"/>
    </source>
</evidence>
<reference evidence="11" key="1">
    <citation type="submission" date="2019-11" db="EMBL/GenBank/DDBJ databases">
        <authorList>
            <person name="Feng L."/>
        </authorList>
    </citation>
    <scope>NUCLEOTIDE SEQUENCE</scope>
    <source>
        <strain evidence="11">IbartlettiiLFYP30</strain>
    </source>
</reference>
<evidence type="ECO:0000256" key="1">
    <source>
        <dbReference type="ARBA" id="ARBA00004496"/>
    </source>
</evidence>
<dbReference type="PROSITE" id="PS01075">
    <property type="entry name" value="ACETATE_KINASE_1"/>
    <property type="match status" value="1"/>
</dbReference>
<dbReference type="EMBL" id="CACRUE010000026">
    <property type="protein sequence ID" value="VYU11355.1"/>
    <property type="molecule type" value="Genomic_DNA"/>
</dbReference>
<dbReference type="InterPro" id="IPR011245">
    <property type="entry name" value="Butyrate_kin"/>
</dbReference>
<keyword evidence="7 9" id="KW-0067">ATP-binding</keyword>
<dbReference type="GO" id="GO:0005737">
    <property type="term" value="C:cytoplasm"/>
    <property type="evidence" value="ECO:0007669"/>
    <property type="project" value="UniProtKB-SubCell"/>
</dbReference>
<evidence type="ECO:0000256" key="2">
    <source>
        <dbReference type="ARBA" id="ARBA00008748"/>
    </source>
</evidence>
<comment type="catalytic activity">
    <reaction evidence="8 9">
        <text>butanoate + ATP = butanoyl phosphate + ADP</text>
        <dbReference type="Rhea" id="RHEA:13585"/>
        <dbReference type="ChEBI" id="CHEBI:17968"/>
        <dbReference type="ChEBI" id="CHEBI:30616"/>
        <dbReference type="ChEBI" id="CHEBI:58079"/>
        <dbReference type="ChEBI" id="CHEBI:456216"/>
        <dbReference type="EC" id="2.7.2.7"/>
    </reaction>
</comment>
<comment type="similarity">
    <text evidence="2 9 10">Belongs to the acetokinase family.</text>
</comment>
<keyword evidence="6 9" id="KW-0418">Kinase</keyword>
<proteinExistence type="inferred from homology"/>
<dbReference type="RefSeq" id="WP_024038120.1">
    <property type="nucleotide sequence ID" value="NZ_CACRUE010000026.1"/>
</dbReference>
<dbReference type="PROSITE" id="PS01076">
    <property type="entry name" value="ACETATE_KINASE_2"/>
    <property type="match status" value="1"/>
</dbReference>
<dbReference type="PRINTS" id="PR00471">
    <property type="entry name" value="ACETATEKNASE"/>
</dbReference>
<evidence type="ECO:0000256" key="9">
    <source>
        <dbReference type="HAMAP-Rule" id="MF_00542"/>
    </source>
</evidence>
<dbReference type="PANTHER" id="PTHR21060:SF3">
    <property type="entry name" value="BUTYRATE KINASE 2-RELATED"/>
    <property type="match status" value="1"/>
</dbReference>
<dbReference type="GO" id="GO:0005524">
    <property type="term" value="F:ATP binding"/>
    <property type="evidence" value="ECO:0007669"/>
    <property type="project" value="UniProtKB-KW"/>
</dbReference>
<name>A0A6N3C5J2_9FIRM</name>
<keyword evidence="3 9" id="KW-0963">Cytoplasm</keyword>
<gene>
    <name evidence="11" type="primary">buk2_2</name>
    <name evidence="9" type="synonym">buk</name>
    <name evidence="11" type="ORF">IBLFYP30_01768</name>
</gene>
<dbReference type="PIRSF" id="PIRSF036458">
    <property type="entry name" value="Butyrate_kin"/>
    <property type="match status" value="1"/>
</dbReference>
<dbReference type="InterPro" id="IPR043129">
    <property type="entry name" value="ATPase_NBD"/>
</dbReference>
<comment type="subcellular location">
    <subcellularLocation>
        <location evidence="1 9">Cytoplasm</location>
    </subcellularLocation>
</comment>
<dbReference type="SUPFAM" id="SSF53067">
    <property type="entry name" value="Actin-like ATPase domain"/>
    <property type="match status" value="2"/>
</dbReference>
<organism evidence="11">
    <name type="scientific">Intestinibacter bartlettii</name>
    <dbReference type="NCBI Taxonomy" id="261299"/>
    <lineage>
        <taxon>Bacteria</taxon>
        <taxon>Bacillati</taxon>
        <taxon>Bacillota</taxon>
        <taxon>Clostridia</taxon>
        <taxon>Peptostreptococcales</taxon>
        <taxon>Peptostreptococcaceae</taxon>
        <taxon>Intestinibacter</taxon>
    </lineage>
</organism>
<evidence type="ECO:0000256" key="10">
    <source>
        <dbReference type="RuleBase" id="RU003835"/>
    </source>
</evidence>
<protein>
    <recommendedName>
        <fullName evidence="9">Probable butyrate kinase</fullName>
        <shortName evidence="9">BK</shortName>
        <ecNumber evidence="9">2.7.2.7</ecNumber>
    </recommendedName>
    <alternativeName>
        <fullName evidence="9">Branched-chain carboxylic acid kinase</fullName>
    </alternativeName>
</protein>
<dbReference type="InterPro" id="IPR000890">
    <property type="entry name" value="Aliphatic_acid_kin_short-chain"/>
</dbReference>
<evidence type="ECO:0000256" key="5">
    <source>
        <dbReference type="ARBA" id="ARBA00022741"/>
    </source>
</evidence>
<dbReference type="EC" id="2.7.2.7" evidence="9"/>
<accession>A0A6N3C5J2</accession>
<dbReference type="InterPro" id="IPR023865">
    <property type="entry name" value="Aliphatic_acid_kinase_CS"/>
</dbReference>
<evidence type="ECO:0000256" key="3">
    <source>
        <dbReference type="ARBA" id="ARBA00022490"/>
    </source>
</evidence>
<dbReference type="HAMAP" id="MF_00542">
    <property type="entry name" value="Butyrate_kinase"/>
    <property type="match status" value="1"/>
</dbReference>
<keyword evidence="4 9" id="KW-0808">Transferase</keyword>
<evidence type="ECO:0000256" key="7">
    <source>
        <dbReference type="ARBA" id="ARBA00022840"/>
    </source>
</evidence>
<dbReference type="GO" id="GO:0008776">
    <property type="term" value="F:acetate kinase activity"/>
    <property type="evidence" value="ECO:0007669"/>
    <property type="project" value="TreeGrafter"/>
</dbReference>
<dbReference type="AlphaFoldDB" id="A0A6N3C5J2"/>
<evidence type="ECO:0000256" key="6">
    <source>
        <dbReference type="ARBA" id="ARBA00022777"/>
    </source>
</evidence>
<dbReference type="GO" id="GO:0047761">
    <property type="term" value="F:butyrate kinase activity"/>
    <property type="evidence" value="ECO:0007669"/>
    <property type="project" value="UniProtKB-UniRule"/>
</dbReference>
<dbReference type="Pfam" id="PF00871">
    <property type="entry name" value="Acetate_kinase"/>
    <property type="match status" value="1"/>
</dbReference>
<sequence>MEKLFKVLAINPGSTSTKIAVYENEEEILEKTLRHSSEEIDKFEKIADQLDFRKDIIESVLKEAGINLSDLDAIIGRGGLLKPIKGGTYAVNDAMVKDLTIGVSGEHASNLGGIIARQMGDELKIPSFIVDPVVVDEMEDVARLSGAPEMPRKSIFHALNQKAIGRRAAQDMGKKYEDCNFLIVHMGGGVTVGAHKKGRVIDNTNGLDGEGPFSPERSGGLPVGALFKACYGNDMTKDQIAKRIKGQGGVVAYLGTNDIRDVEARINDGDEKAKLVHEAMIYQICKEIGAYATVLKGEIDAIILTGGIAYSAMVREMIEDRVKFIAKVIAYPGEDEMSALAEGGLRVLKGEEEALVYNALVYNA</sequence>
<keyword evidence="5 9" id="KW-0547">Nucleotide-binding</keyword>
<dbReference type="CDD" id="cd24011">
    <property type="entry name" value="ASKHA_NBD_BK"/>
    <property type="match status" value="1"/>
</dbReference>
<dbReference type="PANTHER" id="PTHR21060">
    <property type="entry name" value="ACETATE KINASE"/>
    <property type="match status" value="1"/>
</dbReference>
<dbReference type="NCBIfam" id="TIGR02707">
    <property type="entry name" value="butyr_kinase"/>
    <property type="match status" value="1"/>
</dbReference>
<dbReference type="NCBIfam" id="NF002834">
    <property type="entry name" value="PRK03011.1-5"/>
    <property type="match status" value="1"/>
</dbReference>